<gene>
    <name evidence="1" type="ORF">K05K4_34760</name>
</gene>
<evidence type="ECO:0000313" key="1">
    <source>
        <dbReference type="EMBL" id="ARP20203.1"/>
    </source>
</evidence>
<organism evidence="1">
    <name type="scientific">Vibrio alginolyticus</name>
    <dbReference type="NCBI Taxonomy" id="663"/>
    <lineage>
        <taxon>Bacteria</taxon>
        <taxon>Pseudomonadati</taxon>
        <taxon>Pseudomonadota</taxon>
        <taxon>Gammaproteobacteria</taxon>
        <taxon>Vibrionales</taxon>
        <taxon>Vibrionaceae</taxon>
        <taxon>Vibrio</taxon>
    </lineage>
</organism>
<reference evidence="1" key="1">
    <citation type="submission" date="2016-10" db="EMBL/GenBank/DDBJ databases">
        <title>The High Quality Genome of Vibrio alginolyticus K01M1.</title>
        <authorList>
            <person name="Wendling C."/>
            <person name="Chibani C.M."/>
            <person name="Hertel R."/>
            <person name="Sproer C."/>
            <person name="Bunk B."/>
            <person name="Overmann J."/>
            <person name="Roth O."/>
            <person name="Liesegang H."/>
        </authorList>
    </citation>
    <scope>NUCLEOTIDE SEQUENCE</scope>
    <source>
        <strain evidence="1">K05K4</strain>
    </source>
</reference>
<protein>
    <submittedName>
        <fullName evidence="1">Uncharacterized protein</fullName>
    </submittedName>
</protein>
<proteinExistence type="predicted"/>
<dbReference type="AlphaFoldDB" id="A0A1W6UB90"/>
<accession>A0A1W6UB90</accession>
<sequence>MTKTKILLVEPNEALAQPVLDCLQNAGYTAKTHSYWSRRFA</sequence>
<dbReference type="EMBL" id="CP017903">
    <property type="protein sequence ID" value="ARP20203.1"/>
    <property type="molecule type" value="Genomic_DNA"/>
</dbReference>
<name>A0A1W6UB90_VIBAL</name>